<evidence type="ECO:0000313" key="2">
    <source>
        <dbReference type="EMBL" id="CUI18153.1"/>
    </source>
</evidence>
<accession>A0A0U5JDV7</accession>
<evidence type="ECO:0000259" key="1">
    <source>
        <dbReference type="PROSITE" id="PS50994"/>
    </source>
</evidence>
<protein>
    <submittedName>
        <fullName evidence="2">Integrase</fullName>
    </submittedName>
</protein>
<gene>
    <name evidence="2" type="ORF">PNK_p0099</name>
</gene>
<proteinExistence type="predicted"/>
<geneLocation type="plasmid" evidence="3">
    <name>pPNK</name>
</geneLocation>
<dbReference type="EMBL" id="LN879503">
    <property type="protein sequence ID" value="CUI18153.1"/>
    <property type="molecule type" value="Genomic_DNA"/>
</dbReference>
<dbReference type="KEGG" id="pnl:PNK_p0099"/>
<reference evidence="3" key="1">
    <citation type="submission" date="2015-09" db="EMBL/GenBank/DDBJ databases">
        <authorList>
            <person name="Bertelli C."/>
        </authorList>
    </citation>
    <scope>NUCLEOTIDE SEQUENCE [LARGE SCALE GENOMIC DNA]</scope>
    <source>
        <strain evidence="3">KNic</strain>
        <plasmid evidence="3">pPNK</plasmid>
    </source>
</reference>
<dbReference type="Pfam" id="PF00665">
    <property type="entry name" value="rve"/>
    <property type="match status" value="1"/>
</dbReference>
<dbReference type="GO" id="GO:0003676">
    <property type="term" value="F:nucleic acid binding"/>
    <property type="evidence" value="ECO:0007669"/>
    <property type="project" value="InterPro"/>
</dbReference>
<dbReference type="AlphaFoldDB" id="A0A0U5JDV7"/>
<sequence>MDNYRFSQRRAFKLLVLHRSVGRYMSKRQGDKQEKALIKTVALERPRFGYRRIHLVLKKRGLEINHKKLFRLYREMGLKVRKRGARRRGVGIRLARIKASQVNEVWSLDFMSDRLANGKKIRLLNIVDEFTRESLKMVVDTSLSALRVVRELEELIKSRGCPRQIISDNGTEFTSMAVLKWSERVSIGWDYIEPGKPMQNGLC</sequence>
<dbReference type="PANTHER" id="PTHR47515:SF1">
    <property type="entry name" value="BLR2054 PROTEIN"/>
    <property type="match status" value="1"/>
</dbReference>
<organism evidence="2 3">
    <name type="scientific">Candidatus Protochlamydia naegleriophila</name>
    <dbReference type="NCBI Taxonomy" id="389348"/>
    <lineage>
        <taxon>Bacteria</taxon>
        <taxon>Pseudomonadati</taxon>
        <taxon>Chlamydiota</taxon>
        <taxon>Chlamydiia</taxon>
        <taxon>Parachlamydiales</taxon>
        <taxon>Parachlamydiaceae</taxon>
        <taxon>Candidatus Protochlamydia</taxon>
    </lineage>
</organism>
<name>A0A0U5JDV7_9BACT</name>
<dbReference type="InParanoid" id="A0A0U5JDV7"/>
<dbReference type="SUPFAM" id="SSF53098">
    <property type="entry name" value="Ribonuclease H-like"/>
    <property type="match status" value="1"/>
</dbReference>
<dbReference type="GO" id="GO:0015074">
    <property type="term" value="P:DNA integration"/>
    <property type="evidence" value="ECO:0007669"/>
    <property type="project" value="InterPro"/>
</dbReference>
<dbReference type="PROSITE" id="PS50994">
    <property type="entry name" value="INTEGRASE"/>
    <property type="match status" value="1"/>
</dbReference>
<dbReference type="InterPro" id="IPR012337">
    <property type="entry name" value="RNaseH-like_sf"/>
</dbReference>
<dbReference type="Pfam" id="PF13276">
    <property type="entry name" value="HTH_21"/>
    <property type="match status" value="1"/>
</dbReference>
<dbReference type="InterPro" id="IPR036397">
    <property type="entry name" value="RNaseH_sf"/>
</dbReference>
<dbReference type="Proteomes" id="UP000069902">
    <property type="component" value="Plasmid pPNK"/>
</dbReference>
<dbReference type="InterPro" id="IPR001584">
    <property type="entry name" value="Integrase_cat-core"/>
</dbReference>
<dbReference type="InterPro" id="IPR025948">
    <property type="entry name" value="HTH-like_dom"/>
</dbReference>
<evidence type="ECO:0000313" key="3">
    <source>
        <dbReference type="Proteomes" id="UP000069902"/>
    </source>
</evidence>
<feature type="domain" description="Integrase catalytic" evidence="1">
    <location>
        <begin position="97"/>
        <end position="203"/>
    </location>
</feature>
<dbReference type="PATRIC" id="fig|389348.3.peg.2869"/>
<keyword evidence="3" id="KW-1185">Reference proteome</keyword>
<dbReference type="PANTHER" id="PTHR47515">
    <property type="entry name" value="LOW CALCIUM RESPONSE LOCUS PROTEIN T"/>
    <property type="match status" value="1"/>
</dbReference>
<dbReference type="Gene3D" id="3.30.420.10">
    <property type="entry name" value="Ribonuclease H-like superfamily/Ribonuclease H"/>
    <property type="match status" value="1"/>
</dbReference>